<evidence type="ECO:0000256" key="2">
    <source>
        <dbReference type="ARBA" id="ARBA00022475"/>
    </source>
</evidence>
<dbReference type="RefSeq" id="WP_341403889.1">
    <property type="nucleotide sequence ID" value="NZ_JBBUKT010000002.1"/>
</dbReference>
<protein>
    <submittedName>
        <fullName evidence="7">LptF/LptG family permease</fullName>
    </submittedName>
</protein>
<keyword evidence="8" id="KW-1185">Reference proteome</keyword>
<organism evidence="7 8">
    <name type="scientific">Luteolibacter soli</name>
    <dbReference type="NCBI Taxonomy" id="3135280"/>
    <lineage>
        <taxon>Bacteria</taxon>
        <taxon>Pseudomonadati</taxon>
        <taxon>Verrucomicrobiota</taxon>
        <taxon>Verrucomicrobiia</taxon>
        <taxon>Verrucomicrobiales</taxon>
        <taxon>Verrucomicrobiaceae</taxon>
        <taxon>Luteolibacter</taxon>
    </lineage>
</organism>
<keyword evidence="3 6" id="KW-0812">Transmembrane</keyword>
<dbReference type="Pfam" id="PF03739">
    <property type="entry name" value="LptF_LptG"/>
    <property type="match status" value="1"/>
</dbReference>
<feature type="transmembrane region" description="Helical" evidence="6">
    <location>
        <begin position="12"/>
        <end position="38"/>
    </location>
</feature>
<feature type="transmembrane region" description="Helical" evidence="6">
    <location>
        <begin position="58"/>
        <end position="84"/>
    </location>
</feature>
<dbReference type="PANTHER" id="PTHR33529">
    <property type="entry name" value="SLR0882 PROTEIN-RELATED"/>
    <property type="match status" value="1"/>
</dbReference>
<feature type="transmembrane region" description="Helical" evidence="6">
    <location>
        <begin position="408"/>
        <end position="427"/>
    </location>
</feature>
<reference evidence="7 8" key="1">
    <citation type="submission" date="2024-04" db="EMBL/GenBank/DDBJ databases">
        <title>Luteolibacter sp. isolated from soil.</title>
        <authorList>
            <person name="An J."/>
        </authorList>
    </citation>
    <scope>NUCLEOTIDE SEQUENCE [LARGE SCALE GENOMIC DNA]</scope>
    <source>
        <strain evidence="7 8">Y139</strain>
    </source>
</reference>
<feature type="transmembrane region" description="Helical" evidence="6">
    <location>
        <begin position="105"/>
        <end position="125"/>
    </location>
</feature>
<evidence type="ECO:0000313" key="8">
    <source>
        <dbReference type="Proteomes" id="UP001371305"/>
    </source>
</evidence>
<evidence type="ECO:0000256" key="6">
    <source>
        <dbReference type="SAM" id="Phobius"/>
    </source>
</evidence>
<dbReference type="InterPro" id="IPR005495">
    <property type="entry name" value="LptG/LptF_permease"/>
</dbReference>
<sequence>MLYAPMRLSDRYIGRQVLVGTLFAILLLSTILVMGSLFQSLRMLVVELGAPLSIIGEFLVATLPFALIYTIPWAFLSAVLLVFGRMSSENELTGFRVAGMSLGRISLPVFVLGALLSGGCLWLNLEVAPWARSISKNIKMRAFAMDPRSMLSAAAEQDGLARFEESLKDVRAYIEKSDGSTMQGFHLFKVANPDDPEARDIYVHAMRAKAVIDEEDKQFRLHLYDAMFMTSGGSTGLTGAKADDDAAPDDKGRPQIVLAEESVPVVLPYETRMTKDDPAAMSIAAIRETIQELKQSQIDRVGKVAALKQQVKELESKGVAYKPQLEDTRSKLKTTLAIDSARFIANYEGEIHRRFASSFACLAFAFIGIPLGIKARRKDTSSGLILSLLIGVAYFVCGLIGGKSHTGVQLAAWAPNVVSVVLGLVLLRRARFR</sequence>
<accession>A0ABU9ASL0</accession>
<proteinExistence type="predicted"/>
<evidence type="ECO:0000256" key="1">
    <source>
        <dbReference type="ARBA" id="ARBA00004651"/>
    </source>
</evidence>
<feature type="transmembrane region" description="Helical" evidence="6">
    <location>
        <begin position="385"/>
        <end position="402"/>
    </location>
</feature>
<keyword evidence="2" id="KW-1003">Cell membrane</keyword>
<dbReference type="Proteomes" id="UP001371305">
    <property type="component" value="Unassembled WGS sequence"/>
</dbReference>
<evidence type="ECO:0000256" key="4">
    <source>
        <dbReference type="ARBA" id="ARBA00022989"/>
    </source>
</evidence>
<keyword evidence="4 6" id="KW-1133">Transmembrane helix</keyword>
<keyword evidence="5 6" id="KW-0472">Membrane</keyword>
<evidence type="ECO:0000256" key="3">
    <source>
        <dbReference type="ARBA" id="ARBA00022692"/>
    </source>
</evidence>
<comment type="caution">
    <text evidence="7">The sequence shown here is derived from an EMBL/GenBank/DDBJ whole genome shotgun (WGS) entry which is preliminary data.</text>
</comment>
<comment type="subcellular location">
    <subcellularLocation>
        <location evidence="1">Cell membrane</location>
        <topology evidence="1">Multi-pass membrane protein</topology>
    </subcellularLocation>
</comment>
<gene>
    <name evidence="7" type="ORF">WKV53_07705</name>
</gene>
<dbReference type="PANTHER" id="PTHR33529:SF6">
    <property type="entry name" value="YJGP_YJGQ FAMILY PERMEASE"/>
    <property type="match status" value="1"/>
</dbReference>
<evidence type="ECO:0000313" key="7">
    <source>
        <dbReference type="EMBL" id="MEK7950375.1"/>
    </source>
</evidence>
<feature type="transmembrane region" description="Helical" evidence="6">
    <location>
        <begin position="355"/>
        <end position="373"/>
    </location>
</feature>
<evidence type="ECO:0000256" key="5">
    <source>
        <dbReference type="ARBA" id="ARBA00023136"/>
    </source>
</evidence>
<dbReference type="EMBL" id="JBBUKT010000002">
    <property type="protein sequence ID" value="MEK7950375.1"/>
    <property type="molecule type" value="Genomic_DNA"/>
</dbReference>
<name>A0ABU9ASL0_9BACT</name>